<dbReference type="InterPro" id="IPR010693">
    <property type="entry name" value="Divergent_4Fe-4S_mono-cluster"/>
</dbReference>
<evidence type="ECO:0000313" key="8">
    <source>
        <dbReference type="Proteomes" id="UP000184233"/>
    </source>
</evidence>
<dbReference type="GO" id="GO:0051537">
    <property type="term" value="F:2 iron, 2 sulfur cluster binding"/>
    <property type="evidence" value="ECO:0007669"/>
    <property type="project" value="UniProtKB-KW"/>
</dbReference>
<dbReference type="Pfam" id="PF06902">
    <property type="entry name" value="Fer4_19"/>
    <property type="match status" value="1"/>
</dbReference>
<evidence type="ECO:0000256" key="2">
    <source>
        <dbReference type="ARBA" id="ARBA00022723"/>
    </source>
</evidence>
<dbReference type="Gene3D" id="3.40.5.90">
    <property type="entry name" value="CDGSH iron-sulfur domain, mitoNEET-type"/>
    <property type="match status" value="1"/>
</dbReference>
<keyword evidence="3" id="KW-0408">Iron</keyword>
<sequence length="154" mass="16714">MSEFVKHYSNGEVTIVWKPDLCIHSANCFRNLPEVFNPRVKPWIKPDAAPTERLIAVVSACPSGALSIEQEEPETSPEAVAEPPVNGKAAHSADPALRIDVQRGGPYTVVGRVDVCLSDGSVVERTHVTTLCRCGLSRAKPFCDGSHVHSDLDR</sequence>
<evidence type="ECO:0000256" key="5">
    <source>
        <dbReference type="SAM" id="MobiDB-lite"/>
    </source>
</evidence>
<evidence type="ECO:0000313" key="7">
    <source>
        <dbReference type="EMBL" id="OJX56971.1"/>
    </source>
</evidence>
<dbReference type="SUPFAM" id="SSF54862">
    <property type="entry name" value="4Fe-4S ferredoxins"/>
    <property type="match status" value="1"/>
</dbReference>
<dbReference type="Proteomes" id="UP000184233">
    <property type="component" value="Unassembled WGS sequence"/>
</dbReference>
<dbReference type="InterPro" id="IPR042216">
    <property type="entry name" value="MitoNEET_CISD"/>
</dbReference>
<evidence type="ECO:0000256" key="1">
    <source>
        <dbReference type="ARBA" id="ARBA00022714"/>
    </source>
</evidence>
<dbReference type="GO" id="GO:0005737">
    <property type="term" value="C:cytoplasm"/>
    <property type="evidence" value="ECO:0007669"/>
    <property type="project" value="UniProtKB-ARBA"/>
</dbReference>
<keyword evidence="4" id="KW-0411">Iron-sulfur</keyword>
<proteinExistence type="predicted"/>
<evidence type="ECO:0000256" key="3">
    <source>
        <dbReference type="ARBA" id="ARBA00023004"/>
    </source>
</evidence>
<organism evidence="7 8">
    <name type="scientific">Candidatus Kapaibacterium thiocyanatum</name>
    <dbReference type="NCBI Taxonomy" id="1895771"/>
    <lineage>
        <taxon>Bacteria</taxon>
        <taxon>Pseudomonadati</taxon>
        <taxon>Candidatus Kapaibacteriota</taxon>
        <taxon>Candidatus Kapaibacteriia</taxon>
        <taxon>Candidatus Kapaibacteriales</taxon>
        <taxon>Candidatus Kapaibacteriaceae</taxon>
        <taxon>Candidatus Kapaibacterium</taxon>
    </lineage>
</organism>
<dbReference type="InterPro" id="IPR018967">
    <property type="entry name" value="FeS-contain_CDGSH-typ"/>
</dbReference>
<dbReference type="EMBL" id="MKVH01000024">
    <property type="protein sequence ID" value="OJX56971.1"/>
    <property type="molecule type" value="Genomic_DNA"/>
</dbReference>
<dbReference type="STRING" id="1895771.BGO89_10645"/>
<feature type="domain" description="Iron-binding zinc finger CDGSH type" evidence="6">
    <location>
        <begin position="121"/>
        <end position="153"/>
    </location>
</feature>
<accession>A0A1M3KWX6</accession>
<protein>
    <recommendedName>
        <fullName evidence="6">Iron-binding zinc finger CDGSH type domain-containing protein</fullName>
    </recommendedName>
</protein>
<dbReference type="GO" id="GO:0046872">
    <property type="term" value="F:metal ion binding"/>
    <property type="evidence" value="ECO:0007669"/>
    <property type="project" value="UniProtKB-KW"/>
</dbReference>
<evidence type="ECO:0000256" key="4">
    <source>
        <dbReference type="ARBA" id="ARBA00023014"/>
    </source>
</evidence>
<name>A0A1M3KWX6_9BACT</name>
<evidence type="ECO:0000259" key="6">
    <source>
        <dbReference type="SMART" id="SM00704"/>
    </source>
</evidence>
<keyword evidence="2" id="KW-0479">Metal-binding</keyword>
<dbReference type="AlphaFoldDB" id="A0A1M3KWX6"/>
<keyword evidence="1" id="KW-0001">2Fe-2S</keyword>
<feature type="region of interest" description="Disordered" evidence="5">
    <location>
        <begin position="67"/>
        <end position="96"/>
    </location>
</feature>
<dbReference type="SMART" id="SM00704">
    <property type="entry name" value="ZnF_CDGSH"/>
    <property type="match status" value="1"/>
</dbReference>
<gene>
    <name evidence="7" type="ORF">BGO89_10645</name>
</gene>
<dbReference type="Pfam" id="PF09360">
    <property type="entry name" value="zf-CDGSH"/>
    <property type="match status" value="1"/>
</dbReference>
<comment type="caution">
    <text evidence="7">The sequence shown here is derived from an EMBL/GenBank/DDBJ whole genome shotgun (WGS) entry which is preliminary data.</text>
</comment>
<reference evidence="7 8" key="1">
    <citation type="submission" date="2016-09" db="EMBL/GenBank/DDBJ databases">
        <title>Genome-resolved meta-omics ties microbial dynamics to process performance in biotechnology for thiocyanate degradation.</title>
        <authorList>
            <person name="Kantor R.S."/>
            <person name="Huddy R.J."/>
            <person name="Iyer R."/>
            <person name="Thomas B.C."/>
            <person name="Brown C.T."/>
            <person name="Anantharaman K."/>
            <person name="Tringe S."/>
            <person name="Hettich R.L."/>
            <person name="Harrison S.T."/>
            <person name="Banfield J.F."/>
        </authorList>
    </citation>
    <scope>NUCLEOTIDE SEQUENCE [LARGE SCALE GENOMIC DNA]</scope>
    <source>
        <strain evidence="7">59-99</strain>
    </source>
</reference>